<evidence type="ECO:0000313" key="3">
    <source>
        <dbReference type="Proteomes" id="UP001145022"/>
    </source>
</evidence>
<reference evidence="2" key="2">
    <citation type="submission" date="2022-11" db="EMBL/GenBank/DDBJ databases">
        <title>Draft genome sequencing of Pseudomonas atacamensis RS3R1.</title>
        <authorList>
            <person name="Furuya T."/>
            <person name="Kaneko H."/>
        </authorList>
    </citation>
    <scope>NUCLEOTIDE SEQUENCE</scope>
    <source>
        <strain evidence="2">RS3R-1</strain>
    </source>
</reference>
<evidence type="ECO:0000313" key="2">
    <source>
        <dbReference type="EMBL" id="GLH44023.1"/>
    </source>
</evidence>
<sequence>MVSSDDNLVHSWRPTTKRKREGLEHLSPSGLLTVTVARKSATWPDQWHKSLMQELPQAAIF</sequence>
<evidence type="ECO:0000256" key="1">
    <source>
        <dbReference type="SAM" id="MobiDB-lite"/>
    </source>
</evidence>
<feature type="region of interest" description="Disordered" evidence="1">
    <location>
        <begin position="1"/>
        <end position="24"/>
    </location>
</feature>
<keyword evidence="3" id="KW-1185">Reference proteome</keyword>
<gene>
    <name evidence="2" type="ORF">RS3R1_31110</name>
</gene>
<proteinExistence type="predicted"/>
<dbReference type="Proteomes" id="UP001145022">
    <property type="component" value="Unassembled WGS sequence"/>
</dbReference>
<protein>
    <submittedName>
        <fullName evidence="2">Uncharacterized protein</fullName>
    </submittedName>
</protein>
<comment type="caution">
    <text evidence="2">The sequence shown here is derived from an EMBL/GenBank/DDBJ whole genome shotgun (WGS) entry which is preliminary data.</text>
</comment>
<dbReference type="EMBL" id="BSCQ01000042">
    <property type="protein sequence ID" value="GLH44023.1"/>
    <property type="molecule type" value="Genomic_DNA"/>
</dbReference>
<organism evidence="2 3">
    <name type="scientific">Pseudomonas atacamensis</name>
    <dbReference type="NCBI Taxonomy" id="2565368"/>
    <lineage>
        <taxon>Bacteria</taxon>
        <taxon>Pseudomonadati</taxon>
        <taxon>Pseudomonadota</taxon>
        <taxon>Gammaproteobacteria</taxon>
        <taxon>Pseudomonadales</taxon>
        <taxon>Pseudomonadaceae</taxon>
        <taxon>Pseudomonas</taxon>
    </lineage>
</organism>
<name>A0ABQ5PKM0_9PSED</name>
<accession>A0ABQ5PKM0</accession>
<reference evidence="2" key="3">
    <citation type="journal article" date="2023" name="J. Biotechnol.">
        <title>Draft Genome Sequences of Endophytic Pseudomonas Strains, Isolated from the Interior of Brassicaceae Plants.</title>
        <authorList>
            <person name="Kaneko H."/>
            <person name="Furuya T."/>
        </authorList>
    </citation>
    <scope>NUCLEOTIDE SEQUENCE</scope>
    <source>
        <strain evidence="2">RS3R-1</strain>
    </source>
</reference>
<reference evidence="2" key="1">
    <citation type="journal article" date="2021" name="Sci. Rep.">
        <title>An efficient direct screening system for microorganisms that activate plant immune responses based on plant-microbe interactions using cultured plant cells.</title>
        <authorList>
            <person name="Kurokawa M."/>
            <person name="Nakano M."/>
            <person name="Kitahata N."/>
            <person name="Kuchitsu K."/>
            <person name="Furuya T."/>
        </authorList>
    </citation>
    <scope>NUCLEOTIDE SEQUENCE</scope>
    <source>
        <strain evidence="2">RS3R-1</strain>
    </source>
</reference>